<dbReference type="FunFam" id="1.10.510.10:FF:000309">
    <property type="entry name" value="Leucine-rich repeat receptor-like protein kinase"/>
    <property type="match status" value="1"/>
</dbReference>
<dbReference type="Pfam" id="PF13855">
    <property type="entry name" value="LRR_8"/>
    <property type="match status" value="2"/>
</dbReference>
<dbReference type="PROSITE" id="PS00108">
    <property type="entry name" value="PROTEIN_KINASE_ST"/>
    <property type="match status" value="1"/>
</dbReference>
<dbReference type="InterPro" id="IPR017441">
    <property type="entry name" value="Protein_kinase_ATP_BS"/>
</dbReference>
<dbReference type="GO" id="GO:0016020">
    <property type="term" value="C:membrane"/>
    <property type="evidence" value="ECO:0007669"/>
    <property type="project" value="UniProtKB-SubCell"/>
</dbReference>
<feature type="transmembrane region" description="Helical" evidence="21">
    <location>
        <begin position="215"/>
        <end position="237"/>
    </location>
</feature>
<accession>A0ABD3CQ93</accession>
<reference evidence="24" key="1">
    <citation type="journal article" date="2024" name="IScience">
        <title>Strigolactones Initiate the Formation of Haustorium-like Structures in Castilleja.</title>
        <authorList>
            <person name="Buerger M."/>
            <person name="Peterson D."/>
            <person name="Chory J."/>
        </authorList>
    </citation>
    <scope>NUCLEOTIDE SEQUENCE [LARGE SCALE GENOMIC DNA]</scope>
</reference>
<keyword evidence="8 21" id="KW-0812">Transmembrane</keyword>
<dbReference type="Gene3D" id="3.80.10.10">
    <property type="entry name" value="Ribonuclease Inhibitor"/>
    <property type="match status" value="1"/>
</dbReference>
<evidence type="ECO:0000256" key="7">
    <source>
        <dbReference type="ARBA" id="ARBA00022679"/>
    </source>
</evidence>
<dbReference type="InterPro" id="IPR011009">
    <property type="entry name" value="Kinase-like_dom_sf"/>
</dbReference>
<evidence type="ECO:0000256" key="11">
    <source>
        <dbReference type="ARBA" id="ARBA00022741"/>
    </source>
</evidence>
<organism evidence="23 24">
    <name type="scientific">Castilleja foliolosa</name>
    <dbReference type="NCBI Taxonomy" id="1961234"/>
    <lineage>
        <taxon>Eukaryota</taxon>
        <taxon>Viridiplantae</taxon>
        <taxon>Streptophyta</taxon>
        <taxon>Embryophyta</taxon>
        <taxon>Tracheophyta</taxon>
        <taxon>Spermatophyta</taxon>
        <taxon>Magnoliopsida</taxon>
        <taxon>eudicotyledons</taxon>
        <taxon>Gunneridae</taxon>
        <taxon>Pentapetalae</taxon>
        <taxon>asterids</taxon>
        <taxon>lamiids</taxon>
        <taxon>Lamiales</taxon>
        <taxon>Orobanchaceae</taxon>
        <taxon>Pedicularideae</taxon>
        <taxon>Castillejinae</taxon>
        <taxon>Castilleja</taxon>
    </lineage>
</organism>
<evidence type="ECO:0000256" key="8">
    <source>
        <dbReference type="ARBA" id="ARBA00022692"/>
    </source>
</evidence>
<keyword evidence="15 21" id="KW-0472">Membrane</keyword>
<proteinExistence type="inferred from homology"/>
<keyword evidence="9" id="KW-0732">Signal</keyword>
<evidence type="ECO:0000256" key="10">
    <source>
        <dbReference type="ARBA" id="ARBA00022737"/>
    </source>
</evidence>
<dbReference type="FunFam" id="3.80.10.10:FF:000111">
    <property type="entry name" value="LRR receptor-like serine/threonine-protein kinase ERECTA"/>
    <property type="match status" value="1"/>
</dbReference>
<dbReference type="PROSITE" id="PS00107">
    <property type="entry name" value="PROTEIN_KINASE_ATP"/>
    <property type="match status" value="1"/>
</dbReference>
<keyword evidence="16" id="KW-0675">Receptor</keyword>
<evidence type="ECO:0000256" key="20">
    <source>
        <dbReference type="PROSITE-ProRule" id="PRU10141"/>
    </source>
</evidence>
<evidence type="ECO:0000256" key="21">
    <source>
        <dbReference type="SAM" id="Phobius"/>
    </source>
</evidence>
<dbReference type="EC" id="2.7.11.1" evidence="3"/>
<dbReference type="SUPFAM" id="SSF56112">
    <property type="entry name" value="Protein kinase-like (PK-like)"/>
    <property type="match status" value="1"/>
</dbReference>
<evidence type="ECO:0000256" key="4">
    <source>
        <dbReference type="ARBA" id="ARBA00022527"/>
    </source>
</evidence>
<evidence type="ECO:0000256" key="16">
    <source>
        <dbReference type="ARBA" id="ARBA00023170"/>
    </source>
</evidence>
<dbReference type="SMART" id="SM00220">
    <property type="entry name" value="S_TKc"/>
    <property type="match status" value="1"/>
</dbReference>
<dbReference type="EMBL" id="JAVIJP010000032">
    <property type="protein sequence ID" value="KAL3632130.1"/>
    <property type="molecule type" value="Genomic_DNA"/>
</dbReference>
<keyword evidence="5" id="KW-0597">Phosphoprotein</keyword>
<keyword evidence="6" id="KW-0433">Leucine-rich repeat</keyword>
<dbReference type="PROSITE" id="PS51450">
    <property type="entry name" value="LRR"/>
    <property type="match status" value="1"/>
</dbReference>
<sequence>MWLSEMNKLEVLDISYNFLTGFVPGWFGDLPNLFYLDSQGNLLTGSFPMELFKIRLLSSKSNFDEVKNSNLELPVLSRPAIYLGNNSISGPIPAEIGQLKYIIELDLSNNSFTGKIPDTISNLANLERLDLSGNDLTGEIPVSLQNLNFLSSFKVANNDLEGQIPTGGQFGTFLSSSFKGNPKLCGRILQRSCNSTQSGNTDSSKTGNGHNRTKTIILTLVISSTIFTMTLLLYLFFSRSKVISKSGIDEKDLEAIYFNSSGVFLEHSEDPSLVVIFPTDESNKMNDLKIADILKATDNFNQENIIGCGGFGLVFKATLSDGLNVAIKKLSGDTGLMEREFKAEVEALSTAQHKNIVTLQGYCLHDGYRLLIYSYMENGSLDYWLHEQPDGPSMLNWPARLKVARGASDGVAYMHETCEPHIVHRDLKSSNILLDCDFEAHMADFGLARLIMPYDTHVSTELVGTLGYIPPEYSESWMATLRGDMYSFGVVLLELLTGKRPVEVFKARMSKDLVVWVQEMRNEARGNEIFDPTLRGKGFEDEMARVLDMACRCVRKNPLDRPTITEVVDWLKNVGADRQTT</sequence>
<comment type="catalytic activity">
    <reaction evidence="19">
        <text>L-seryl-[protein] + ATP = O-phospho-L-seryl-[protein] + ADP + H(+)</text>
        <dbReference type="Rhea" id="RHEA:17989"/>
        <dbReference type="Rhea" id="RHEA-COMP:9863"/>
        <dbReference type="Rhea" id="RHEA-COMP:11604"/>
        <dbReference type="ChEBI" id="CHEBI:15378"/>
        <dbReference type="ChEBI" id="CHEBI:29999"/>
        <dbReference type="ChEBI" id="CHEBI:30616"/>
        <dbReference type="ChEBI" id="CHEBI:83421"/>
        <dbReference type="ChEBI" id="CHEBI:456216"/>
        <dbReference type="EC" id="2.7.11.1"/>
    </reaction>
</comment>
<dbReference type="FunFam" id="3.30.200.20:FF:000309">
    <property type="entry name" value="Leucine-rich repeat receptor protein kinase MSP1"/>
    <property type="match status" value="1"/>
</dbReference>
<dbReference type="Gene3D" id="3.30.200.20">
    <property type="entry name" value="Phosphorylase Kinase, domain 1"/>
    <property type="match status" value="1"/>
</dbReference>
<feature type="binding site" evidence="20">
    <location>
        <position position="329"/>
    </location>
    <ligand>
        <name>ATP</name>
        <dbReference type="ChEBI" id="CHEBI:30616"/>
    </ligand>
</feature>
<protein>
    <recommendedName>
        <fullName evidence="3">non-specific serine/threonine protein kinase</fullName>
        <ecNumber evidence="3">2.7.11.1</ecNumber>
    </recommendedName>
</protein>
<comment type="caution">
    <text evidence="23">The sequence shown here is derived from an EMBL/GenBank/DDBJ whole genome shotgun (WGS) entry which is preliminary data.</text>
</comment>
<dbReference type="GO" id="GO:0005524">
    <property type="term" value="F:ATP binding"/>
    <property type="evidence" value="ECO:0007669"/>
    <property type="project" value="UniProtKB-UniRule"/>
</dbReference>
<dbReference type="InterPro" id="IPR000719">
    <property type="entry name" value="Prot_kinase_dom"/>
</dbReference>
<evidence type="ECO:0000256" key="13">
    <source>
        <dbReference type="ARBA" id="ARBA00022840"/>
    </source>
</evidence>
<evidence type="ECO:0000256" key="19">
    <source>
        <dbReference type="ARBA" id="ARBA00048679"/>
    </source>
</evidence>
<evidence type="ECO:0000256" key="12">
    <source>
        <dbReference type="ARBA" id="ARBA00022777"/>
    </source>
</evidence>
<evidence type="ECO:0000256" key="15">
    <source>
        <dbReference type="ARBA" id="ARBA00023136"/>
    </source>
</evidence>
<evidence type="ECO:0000256" key="5">
    <source>
        <dbReference type="ARBA" id="ARBA00022553"/>
    </source>
</evidence>
<evidence type="ECO:0000256" key="1">
    <source>
        <dbReference type="ARBA" id="ARBA00004479"/>
    </source>
</evidence>
<comment type="similarity">
    <text evidence="2">Belongs to the RLP family.</text>
</comment>
<dbReference type="InterPro" id="IPR032675">
    <property type="entry name" value="LRR_dom_sf"/>
</dbReference>
<keyword evidence="12" id="KW-0418">Kinase</keyword>
<dbReference type="PANTHER" id="PTHR48056">
    <property type="entry name" value="LRR RECEPTOR-LIKE SERINE/THREONINE-PROTEIN KINASE-RELATED"/>
    <property type="match status" value="1"/>
</dbReference>
<keyword evidence="14 21" id="KW-1133">Transmembrane helix</keyword>
<gene>
    <name evidence="23" type="ORF">CASFOL_025114</name>
</gene>
<dbReference type="PROSITE" id="PS50011">
    <property type="entry name" value="PROTEIN_KINASE_DOM"/>
    <property type="match status" value="1"/>
</dbReference>
<dbReference type="SUPFAM" id="SSF52058">
    <property type="entry name" value="L domain-like"/>
    <property type="match status" value="1"/>
</dbReference>
<keyword evidence="13 20" id="KW-0067">ATP-binding</keyword>
<comment type="catalytic activity">
    <reaction evidence="18">
        <text>L-threonyl-[protein] + ATP = O-phospho-L-threonyl-[protein] + ADP + H(+)</text>
        <dbReference type="Rhea" id="RHEA:46608"/>
        <dbReference type="Rhea" id="RHEA-COMP:11060"/>
        <dbReference type="Rhea" id="RHEA-COMP:11605"/>
        <dbReference type="ChEBI" id="CHEBI:15378"/>
        <dbReference type="ChEBI" id="CHEBI:30013"/>
        <dbReference type="ChEBI" id="CHEBI:30616"/>
        <dbReference type="ChEBI" id="CHEBI:61977"/>
        <dbReference type="ChEBI" id="CHEBI:456216"/>
        <dbReference type="EC" id="2.7.11.1"/>
    </reaction>
</comment>
<evidence type="ECO:0000313" key="23">
    <source>
        <dbReference type="EMBL" id="KAL3632130.1"/>
    </source>
</evidence>
<feature type="domain" description="Protein kinase" evidence="22">
    <location>
        <begin position="300"/>
        <end position="571"/>
    </location>
</feature>
<dbReference type="InterPro" id="IPR050647">
    <property type="entry name" value="Plant_LRR-RLKs"/>
</dbReference>
<dbReference type="Gene3D" id="1.10.510.10">
    <property type="entry name" value="Transferase(Phosphotransferase) domain 1"/>
    <property type="match status" value="1"/>
</dbReference>
<name>A0ABD3CQ93_9LAMI</name>
<dbReference type="InterPro" id="IPR001611">
    <property type="entry name" value="Leu-rich_rpt"/>
</dbReference>
<keyword evidence="24" id="KW-1185">Reference proteome</keyword>
<dbReference type="InterPro" id="IPR008271">
    <property type="entry name" value="Ser/Thr_kinase_AS"/>
</dbReference>
<dbReference type="Proteomes" id="UP001632038">
    <property type="component" value="Unassembled WGS sequence"/>
</dbReference>
<keyword evidence="4" id="KW-0723">Serine/threonine-protein kinase</keyword>
<dbReference type="GO" id="GO:0004674">
    <property type="term" value="F:protein serine/threonine kinase activity"/>
    <property type="evidence" value="ECO:0007669"/>
    <property type="project" value="UniProtKB-KW"/>
</dbReference>
<keyword evidence="11 20" id="KW-0547">Nucleotide-binding</keyword>
<evidence type="ECO:0000256" key="3">
    <source>
        <dbReference type="ARBA" id="ARBA00012513"/>
    </source>
</evidence>
<evidence type="ECO:0000256" key="18">
    <source>
        <dbReference type="ARBA" id="ARBA00047899"/>
    </source>
</evidence>
<evidence type="ECO:0000256" key="2">
    <source>
        <dbReference type="ARBA" id="ARBA00009592"/>
    </source>
</evidence>
<comment type="subcellular location">
    <subcellularLocation>
        <location evidence="1">Membrane</location>
        <topology evidence="1">Single-pass type I membrane protein</topology>
    </subcellularLocation>
</comment>
<evidence type="ECO:0000313" key="24">
    <source>
        <dbReference type="Proteomes" id="UP001632038"/>
    </source>
</evidence>
<keyword evidence="10" id="KW-0677">Repeat</keyword>
<dbReference type="AlphaFoldDB" id="A0ABD3CQ93"/>
<evidence type="ECO:0000256" key="17">
    <source>
        <dbReference type="ARBA" id="ARBA00023180"/>
    </source>
</evidence>
<evidence type="ECO:0000256" key="6">
    <source>
        <dbReference type="ARBA" id="ARBA00022614"/>
    </source>
</evidence>
<evidence type="ECO:0000256" key="9">
    <source>
        <dbReference type="ARBA" id="ARBA00022729"/>
    </source>
</evidence>
<keyword evidence="17" id="KW-0325">Glycoprotein</keyword>
<keyword evidence="7" id="KW-0808">Transferase</keyword>
<dbReference type="Pfam" id="PF00069">
    <property type="entry name" value="Pkinase"/>
    <property type="match status" value="1"/>
</dbReference>
<evidence type="ECO:0000256" key="14">
    <source>
        <dbReference type="ARBA" id="ARBA00022989"/>
    </source>
</evidence>
<evidence type="ECO:0000259" key="22">
    <source>
        <dbReference type="PROSITE" id="PS50011"/>
    </source>
</evidence>
<dbReference type="PANTHER" id="PTHR48056:SF18">
    <property type="entry name" value="NON-SPECIFIC SERINE_THREONINE PROTEIN KINASE"/>
    <property type="match status" value="1"/>
</dbReference>